<dbReference type="Proteomes" id="UP000245119">
    <property type="component" value="Linkage Group LG11"/>
</dbReference>
<evidence type="ECO:0000313" key="1">
    <source>
        <dbReference type="EMBL" id="PVD22255.1"/>
    </source>
</evidence>
<proteinExistence type="predicted"/>
<dbReference type="EMBL" id="PZQS01000011">
    <property type="protein sequence ID" value="PVD22255.1"/>
    <property type="molecule type" value="Genomic_DNA"/>
</dbReference>
<protein>
    <submittedName>
        <fullName evidence="1">Uncharacterized protein</fullName>
    </submittedName>
</protein>
<dbReference type="AlphaFoldDB" id="A0A2T7NM63"/>
<sequence length="125" mass="13235">MQTGPFLAPAGPEAKGMCGALTLNARTFMRDKSSVSSSLLSPSASSENPTFYTEATYCTPSQVITCLLRPGSTGELHRQHMLNPMPGSTLSVADGGGEGRGYVINHCLGTEPHALRTTRNHRQTG</sequence>
<name>A0A2T7NM63_POMCA</name>
<reference evidence="1 2" key="1">
    <citation type="submission" date="2018-04" db="EMBL/GenBank/DDBJ databases">
        <title>The genome of golden apple snail Pomacea canaliculata provides insight into stress tolerance and invasive adaptation.</title>
        <authorList>
            <person name="Liu C."/>
            <person name="Liu B."/>
            <person name="Ren Y."/>
            <person name="Zhang Y."/>
            <person name="Wang H."/>
            <person name="Li S."/>
            <person name="Jiang F."/>
            <person name="Yin L."/>
            <person name="Zhang G."/>
            <person name="Qian W."/>
            <person name="Fan W."/>
        </authorList>
    </citation>
    <scope>NUCLEOTIDE SEQUENCE [LARGE SCALE GENOMIC DNA]</scope>
    <source>
        <strain evidence="1">SZHN2017</strain>
        <tissue evidence="1">Muscle</tissue>
    </source>
</reference>
<gene>
    <name evidence="1" type="ORF">C0Q70_18063</name>
</gene>
<organism evidence="1 2">
    <name type="scientific">Pomacea canaliculata</name>
    <name type="common">Golden apple snail</name>
    <dbReference type="NCBI Taxonomy" id="400727"/>
    <lineage>
        <taxon>Eukaryota</taxon>
        <taxon>Metazoa</taxon>
        <taxon>Spiralia</taxon>
        <taxon>Lophotrochozoa</taxon>
        <taxon>Mollusca</taxon>
        <taxon>Gastropoda</taxon>
        <taxon>Caenogastropoda</taxon>
        <taxon>Architaenioglossa</taxon>
        <taxon>Ampullarioidea</taxon>
        <taxon>Ampullariidae</taxon>
        <taxon>Pomacea</taxon>
    </lineage>
</organism>
<keyword evidence="2" id="KW-1185">Reference proteome</keyword>
<evidence type="ECO:0000313" key="2">
    <source>
        <dbReference type="Proteomes" id="UP000245119"/>
    </source>
</evidence>
<comment type="caution">
    <text evidence="1">The sequence shown here is derived from an EMBL/GenBank/DDBJ whole genome shotgun (WGS) entry which is preliminary data.</text>
</comment>
<accession>A0A2T7NM63</accession>